<evidence type="ECO:0000256" key="1">
    <source>
        <dbReference type="PROSITE-ProRule" id="PRU00047"/>
    </source>
</evidence>
<dbReference type="GO" id="GO:0003964">
    <property type="term" value="F:RNA-directed DNA polymerase activity"/>
    <property type="evidence" value="ECO:0007669"/>
    <property type="project" value="UniProtKB-KW"/>
</dbReference>
<name>A0ABQ4WSS4_9ASTR</name>
<organism evidence="3 4">
    <name type="scientific">Tanacetum coccineum</name>
    <dbReference type="NCBI Taxonomy" id="301880"/>
    <lineage>
        <taxon>Eukaryota</taxon>
        <taxon>Viridiplantae</taxon>
        <taxon>Streptophyta</taxon>
        <taxon>Embryophyta</taxon>
        <taxon>Tracheophyta</taxon>
        <taxon>Spermatophyta</taxon>
        <taxon>Magnoliopsida</taxon>
        <taxon>eudicotyledons</taxon>
        <taxon>Gunneridae</taxon>
        <taxon>Pentapetalae</taxon>
        <taxon>asterids</taxon>
        <taxon>campanulids</taxon>
        <taxon>Asterales</taxon>
        <taxon>Asteraceae</taxon>
        <taxon>Asteroideae</taxon>
        <taxon>Anthemideae</taxon>
        <taxon>Anthemidinae</taxon>
        <taxon>Tanacetum</taxon>
    </lineage>
</organism>
<comment type="caution">
    <text evidence="3">The sequence shown here is derived from an EMBL/GenBank/DDBJ whole genome shotgun (WGS) entry which is preliminary data.</text>
</comment>
<keyword evidence="1" id="KW-0862">Zinc</keyword>
<reference evidence="3" key="2">
    <citation type="submission" date="2022-01" db="EMBL/GenBank/DDBJ databases">
        <authorList>
            <person name="Yamashiro T."/>
            <person name="Shiraishi A."/>
            <person name="Satake H."/>
            <person name="Nakayama K."/>
        </authorList>
    </citation>
    <scope>NUCLEOTIDE SEQUENCE</scope>
</reference>
<evidence type="ECO:0000313" key="3">
    <source>
        <dbReference type="EMBL" id="GJS55681.1"/>
    </source>
</evidence>
<dbReference type="Pfam" id="PF00098">
    <property type="entry name" value="zf-CCHC"/>
    <property type="match status" value="1"/>
</dbReference>
<dbReference type="InterPro" id="IPR001878">
    <property type="entry name" value="Znf_CCHC"/>
</dbReference>
<dbReference type="EMBL" id="BQNB010008885">
    <property type="protein sequence ID" value="GJS55681.1"/>
    <property type="molecule type" value="Genomic_DNA"/>
</dbReference>
<evidence type="ECO:0000259" key="2">
    <source>
        <dbReference type="PROSITE" id="PS50158"/>
    </source>
</evidence>
<sequence length="195" mass="21878">MEFSDIVNRLEKHSFVDGNRSDSSLLELSPASINHLFGSCSSLDPSSLCGASRLKTMQDAIEMATELMDKKISTLAERQAENKRKLDNNNKLNNNLPRDKMWLKLTPLGLVKGRSMLELFHCATDCRNPAAARNQGTLTCYECGNPGHYRRDYPELKNQNYENQAEGTGARRMVYAFGGGETKQDINNIEDEIEA</sequence>
<keyword evidence="1" id="KW-0479">Metal-binding</keyword>
<proteinExistence type="predicted"/>
<feature type="domain" description="CCHC-type" evidence="2">
    <location>
        <begin position="140"/>
        <end position="155"/>
    </location>
</feature>
<protein>
    <submittedName>
        <fullName evidence="3">Reverse transcriptase domain-containing protein</fullName>
    </submittedName>
</protein>
<dbReference type="PROSITE" id="PS50158">
    <property type="entry name" value="ZF_CCHC"/>
    <property type="match status" value="1"/>
</dbReference>
<dbReference type="InterPro" id="IPR036875">
    <property type="entry name" value="Znf_CCHC_sf"/>
</dbReference>
<keyword evidence="3" id="KW-0808">Transferase</keyword>
<dbReference type="SUPFAM" id="SSF57756">
    <property type="entry name" value="Retrovirus zinc finger-like domains"/>
    <property type="match status" value="1"/>
</dbReference>
<keyword evidence="3" id="KW-0548">Nucleotidyltransferase</keyword>
<reference evidence="3" key="1">
    <citation type="journal article" date="2022" name="Int. J. Mol. Sci.">
        <title>Draft Genome of Tanacetum Coccineum: Genomic Comparison of Closely Related Tanacetum-Family Plants.</title>
        <authorList>
            <person name="Yamashiro T."/>
            <person name="Shiraishi A."/>
            <person name="Nakayama K."/>
            <person name="Satake H."/>
        </authorList>
    </citation>
    <scope>NUCLEOTIDE SEQUENCE</scope>
</reference>
<dbReference type="Proteomes" id="UP001151760">
    <property type="component" value="Unassembled WGS sequence"/>
</dbReference>
<evidence type="ECO:0000313" key="4">
    <source>
        <dbReference type="Proteomes" id="UP001151760"/>
    </source>
</evidence>
<keyword evidence="4" id="KW-1185">Reference proteome</keyword>
<keyword evidence="1" id="KW-0863">Zinc-finger</keyword>
<gene>
    <name evidence="3" type="ORF">Tco_0629043</name>
</gene>
<accession>A0ABQ4WSS4</accession>
<dbReference type="Gene3D" id="4.10.60.10">
    <property type="entry name" value="Zinc finger, CCHC-type"/>
    <property type="match status" value="1"/>
</dbReference>
<keyword evidence="3" id="KW-0695">RNA-directed DNA polymerase</keyword>